<comment type="subcellular location">
    <subcellularLocation>
        <location evidence="1">Cell outer membrane</location>
    </subcellularLocation>
</comment>
<dbReference type="InterPro" id="IPR036737">
    <property type="entry name" value="OmpA-like_sf"/>
</dbReference>
<dbReference type="InterPro" id="IPR006664">
    <property type="entry name" value="OMP_bac"/>
</dbReference>
<dbReference type="Pfam" id="PF13620">
    <property type="entry name" value="CarboxypepD_reg"/>
    <property type="match status" value="1"/>
</dbReference>
<dbReference type="SUPFAM" id="SSF48452">
    <property type="entry name" value="TPR-like"/>
    <property type="match status" value="1"/>
</dbReference>
<dbReference type="PRINTS" id="PR01021">
    <property type="entry name" value="OMPADOMAIN"/>
</dbReference>
<dbReference type="Proteomes" id="UP000271339">
    <property type="component" value="Unassembled WGS sequence"/>
</dbReference>
<dbReference type="EMBL" id="REFC01000014">
    <property type="protein sequence ID" value="RMA57596.1"/>
    <property type="molecule type" value="Genomic_DNA"/>
</dbReference>
<organism evidence="7 8">
    <name type="scientific">Ulvibacter antarcticus</name>
    <dbReference type="NCBI Taxonomy" id="442714"/>
    <lineage>
        <taxon>Bacteria</taxon>
        <taxon>Pseudomonadati</taxon>
        <taxon>Bacteroidota</taxon>
        <taxon>Flavobacteriia</taxon>
        <taxon>Flavobacteriales</taxon>
        <taxon>Flavobacteriaceae</taxon>
        <taxon>Ulvibacter</taxon>
    </lineage>
</organism>
<dbReference type="AlphaFoldDB" id="A0A3L9YA67"/>
<comment type="caution">
    <text evidence="7">The sequence shown here is derived from an EMBL/GenBank/DDBJ whole genome shotgun (WGS) entry which is preliminary data.</text>
</comment>
<dbReference type="InterPro" id="IPR006665">
    <property type="entry name" value="OmpA-like"/>
</dbReference>
<name>A0A3L9YA67_9FLAO</name>
<dbReference type="PROSITE" id="PS51123">
    <property type="entry name" value="OMPA_2"/>
    <property type="match status" value="1"/>
</dbReference>
<evidence type="ECO:0000256" key="5">
    <source>
        <dbReference type="SAM" id="SignalP"/>
    </source>
</evidence>
<keyword evidence="2 4" id="KW-0472">Membrane</keyword>
<keyword evidence="5" id="KW-0732">Signal</keyword>
<proteinExistence type="predicted"/>
<dbReference type="Gene3D" id="2.60.40.1120">
    <property type="entry name" value="Carboxypeptidase-like, regulatory domain"/>
    <property type="match status" value="1"/>
</dbReference>
<dbReference type="CDD" id="cd07185">
    <property type="entry name" value="OmpA_C-like"/>
    <property type="match status" value="1"/>
</dbReference>
<dbReference type="PANTHER" id="PTHR30329:SF21">
    <property type="entry name" value="LIPOPROTEIN YIAD-RELATED"/>
    <property type="match status" value="1"/>
</dbReference>
<dbReference type="SUPFAM" id="SSF49478">
    <property type="entry name" value="Cna protein B-type domain"/>
    <property type="match status" value="1"/>
</dbReference>
<dbReference type="Gene3D" id="1.25.40.10">
    <property type="entry name" value="Tetratricopeptide repeat domain"/>
    <property type="match status" value="1"/>
</dbReference>
<evidence type="ECO:0000256" key="3">
    <source>
        <dbReference type="ARBA" id="ARBA00023237"/>
    </source>
</evidence>
<dbReference type="GO" id="GO:0009279">
    <property type="term" value="C:cell outer membrane"/>
    <property type="evidence" value="ECO:0007669"/>
    <property type="project" value="UniProtKB-SubCell"/>
</dbReference>
<keyword evidence="3" id="KW-0998">Cell outer membrane</keyword>
<evidence type="ECO:0000313" key="7">
    <source>
        <dbReference type="EMBL" id="RMA57596.1"/>
    </source>
</evidence>
<feature type="domain" description="OmpA-like" evidence="6">
    <location>
        <begin position="530"/>
        <end position="652"/>
    </location>
</feature>
<dbReference type="RefSeq" id="WP_121907965.1">
    <property type="nucleotide sequence ID" value="NZ_REFC01000014.1"/>
</dbReference>
<sequence>MKFTFNLILAFALLGTTTIFAQEGKVKKGNKKYEQYAFVDAQQAYLKVIDNGFHSADILQKLADSYYFTANYESAAKWYGALYENYKSDMSSEYLYRYAQSLKSVKRYETSNEIMEQFYAINGSDNRTVFFAQERAYLDKIAELERFEVSKVDFNSKLSDFAPSYYMDKLVFASNGRENSAGQRTHDWNEQPFLDLYIISNKSSEGKKNIDELSGKINTKFHESTAVFTKSGDTIYFTRNNYTKGKYRKDANGTNRLKLYRGVKKENGNWEIEELPFNNNQYSVAHPALSPDGKTLYFASDMPGGKGGSDLYKVQILTEGFSEPMSLGDAVNTKERETFPFVSADNKLYFSSDGHVGLGGLDVFVMDLDENASGKEVYNLGKPINSYIDDFSLIIDSNDGSGYFASNRKGGLGDDDIYSFKRLAPLEIECAQQLEGVVIDNKSKQPIENAKVLLLDEDNMMLSETVSTASGAFSFELDCSKAYSVRSTKDGYSTEEKTLASSSENNIKLERKLQLKKGQDLTVSPIKVGSDLAKILNLNPIYFDLDRYNIRKDAALELQKVIAVLKEYPTMKIDVRSHTDSRGKDSYNKILSERRAHATMNYIVETGGINRSRVTGNGYGETALVNQCSNGVQCADYVHEENRRSEFIVVAN</sequence>
<dbReference type="Pfam" id="PF07676">
    <property type="entry name" value="PD40"/>
    <property type="match status" value="3"/>
</dbReference>
<dbReference type="OrthoDB" id="9809364at2"/>
<dbReference type="SUPFAM" id="SSF82171">
    <property type="entry name" value="DPP6 N-terminal domain-like"/>
    <property type="match status" value="1"/>
</dbReference>
<protein>
    <submittedName>
        <fullName evidence="7">WD40 repeat protein</fullName>
    </submittedName>
</protein>
<feature type="chain" id="PRO_5018251125" evidence="5">
    <location>
        <begin position="22"/>
        <end position="652"/>
    </location>
</feature>
<reference evidence="7 8" key="1">
    <citation type="submission" date="2018-10" db="EMBL/GenBank/DDBJ databases">
        <title>Genomic Encyclopedia of Archaeal and Bacterial Type Strains, Phase II (KMG-II): from individual species to whole genera.</title>
        <authorList>
            <person name="Goeker M."/>
        </authorList>
    </citation>
    <scope>NUCLEOTIDE SEQUENCE [LARGE SCALE GENOMIC DNA]</scope>
    <source>
        <strain evidence="7 8">DSM 23424</strain>
    </source>
</reference>
<dbReference type="PANTHER" id="PTHR30329">
    <property type="entry name" value="STATOR ELEMENT OF FLAGELLAR MOTOR COMPLEX"/>
    <property type="match status" value="1"/>
</dbReference>
<dbReference type="InterPro" id="IPR050330">
    <property type="entry name" value="Bact_OuterMem_StrucFunc"/>
</dbReference>
<dbReference type="InterPro" id="IPR011042">
    <property type="entry name" value="6-blade_b-propeller_TolB-like"/>
</dbReference>
<gene>
    <name evidence="7" type="ORF">BXY75_2399</name>
</gene>
<feature type="signal peptide" evidence="5">
    <location>
        <begin position="1"/>
        <end position="21"/>
    </location>
</feature>
<evidence type="ECO:0000256" key="2">
    <source>
        <dbReference type="ARBA" id="ARBA00023136"/>
    </source>
</evidence>
<dbReference type="InterPro" id="IPR011659">
    <property type="entry name" value="WD40"/>
</dbReference>
<keyword evidence="8" id="KW-1185">Reference proteome</keyword>
<dbReference type="Pfam" id="PF00691">
    <property type="entry name" value="OmpA"/>
    <property type="match status" value="1"/>
</dbReference>
<evidence type="ECO:0000256" key="4">
    <source>
        <dbReference type="PROSITE-ProRule" id="PRU00473"/>
    </source>
</evidence>
<dbReference type="InterPro" id="IPR011990">
    <property type="entry name" value="TPR-like_helical_dom_sf"/>
</dbReference>
<evidence type="ECO:0000313" key="8">
    <source>
        <dbReference type="Proteomes" id="UP000271339"/>
    </source>
</evidence>
<dbReference type="SUPFAM" id="SSF103088">
    <property type="entry name" value="OmpA-like"/>
    <property type="match status" value="1"/>
</dbReference>
<evidence type="ECO:0000259" key="6">
    <source>
        <dbReference type="PROSITE" id="PS51123"/>
    </source>
</evidence>
<accession>A0A3L9YA67</accession>
<dbReference type="Gene3D" id="2.120.10.30">
    <property type="entry name" value="TolB, C-terminal domain"/>
    <property type="match status" value="1"/>
</dbReference>
<dbReference type="Gene3D" id="3.30.1330.60">
    <property type="entry name" value="OmpA-like domain"/>
    <property type="match status" value="1"/>
</dbReference>
<evidence type="ECO:0000256" key="1">
    <source>
        <dbReference type="ARBA" id="ARBA00004442"/>
    </source>
</evidence>